<evidence type="ECO:0000259" key="4">
    <source>
        <dbReference type="PROSITE" id="PS50173"/>
    </source>
</evidence>
<dbReference type="GO" id="GO:0005829">
    <property type="term" value="C:cytosol"/>
    <property type="evidence" value="ECO:0007669"/>
    <property type="project" value="TreeGrafter"/>
</dbReference>
<dbReference type="InterPro" id="IPR017961">
    <property type="entry name" value="DNA_pol_Y-fam_little_finger"/>
</dbReference>
<feature type="site" description="Substrate discrimination" evidence="3">
    <location>
        <position position="14"/>
    </location>
</feature>
<keyword evidence="3" id="KW-0239">DNA-directed DNA polymerase</keyword>
<proteinExistence type="inferred from homology"/>
<dbReference type="SUPFAM" id="SSF56672">
    <property type="entry name" value="DNA/RNA polymerases"/>
    <property type="match status" value="1"/>
</dbReference>
<feature type="active site" evidence="3">
    <location>
        <position position="106"/>
    </location>
</feature>
<sequence>MARIIFHVDMNSFYASVEVADDPSLRNKPLAIAGNAKQRRGIVVTASYEARAEGVKPPMPLWEALRHCRDLIVREPRFYRYKEKSQAMFAILREYTPLVEPVSIDEGYMDVTSVVEGVDAVALAEHIQTRLVKELSLPSSIGIAPNKFLAKMASDMKKPMGITVLRKRDLPTKMWPLKAIELHGIGKKTAERLEANGLHTIQDIVDSDPDELSRLFGVSGRRMHEKSRGIDHRPVDPDSIHHFKSIGHSTTLAKDAKDVATVLPIFRHMTEKVVTRLKQKKVYTQTIQITIRYSSFRTIQRSKQLAHATDDQAVIFNEAKRLFEEAWNGDAVRLVGVTAQELVPVGLARKQLNLFSYEEDSKAYEMEQLLSSLNKKFGSKAIRKGFVQEKEDL</sequence>
<feature type="domain" description="UmuC" evidence="4">
    <location>
        <begin position="5"/>
        <end position="186"/>
    </location>
</feature>
<dbReference type="Pfam" id="PF14520">
    <property type="entry name" value="HHH_5"/>
    <property type="match status" value="1"/>
</dbReference>
<dbReference type="AlphaFoldDB" id="A0A859FDR5"/>
<keyword evidence="3" id="KW-0515">Mutator protein</keyword>
<dbReference type="GO" id="GO:0006281">
    <property type="term" value="P:DNA repair"/>
    <property type="evidence" value="ECO:0007669"/>
    <property type="project" value="UniProtKB-UniRule"/>
</dbReference>
<keyword evidence="3 5" id="KW-0808">Transferase</keyword>
<dbReference type="Gene3D" id="3.40.1170.60">
    <property type="match status" value="1"/>
</dbReference>
<dbReference type="PANTHER" id="PTHR11076:SF33">
    <property type="entry name" value="DNA POLYMERASE KAPPA"/>
    <property type="match status" value="1"/>
</dbReference>
<dbReference type="InterPro" id="IPR036775">
    <property type="entry name" value="DNA_pol_Y-fam_lit_finger_sf"/>
</dbReference>
<feature type="binding site" evidence="3">
    <location>
        <position position="105"/>
    </location>
    <ligand>
        <name>Mg(2+)</name>
        <dbReference type="ChEBI" id="CHEBI:18420"/>
    </ligand>
</feature>
<keyword evidence="3" id="KW-0235">DNA replication</keyword>
<keyword evidence="2 3" id="KW-0548">Nucleotidyltransferase</keyword>
<dbReference type="PANTHER" id="PTHR11076">
    <property type="entry name" value="DNA REPAIR POLYMERASE UMUC / TRANSFERASE FAMILY MEMBER"/>
    <property type="match status" value="1"/>
</dbReference>
<dbReference type="InterPro" id="IPR043128">
    <property type="entry name" value="Rev_trsase/Diguanyl_cyclase"/>
</dbReference>
<keyword evidence="3" id="KW-0963">Cytoplasm</keyword>
<dbReference type="InterPro" id="IPR022880">
    <property type="entry name" value="DNApol_IV"/>
</dbReference>
<comment type="catalytic activity">
    <reaction evidence="3">
        <text>DNA(n) + a 2'-deoxyribonucleoside 5'-triphosphate = DNA(n+1) + diphosphate</text>
        <dbReference type="Rhea" id="RHEA:22508"/>
        <dbReference type="Rhea" id="RHEA-COMP:17339"/>
        <dbReference type="Rhea" id="RHEA-COMP:17340"/>
        <dbReference type="ChEBI" id="CHEBI:33019"/>
        <dbReference type="ChEBI" id="CHEBI:61560"/>
        <dbReference type="ChEBI" id="CHEBI:173112"/>
        <dbReference type="EC" id="2.7.7.7"/>
    </reaction>
</comment>
<keyword evidence="6" id="KW-1185">Reference proteome</keyword>
<comment type="cofactor">
    <cofactor evidence="3">
        <name>Mg(2+)</name>
        <dbReference type="ChEBI" id="CHEBI:18420"/>
    </cofactor>
    <text evidence="3">Binds 2 magnesium ions per subunit.</text>
</comment>
<evidence type="ECO:0000256" key="2">
    <source>
        <dbReference type="ARBA" id="ARBA00022695"/>
    </source>
</evidence>
<dbReference type="Gene3D" id="1.10.150.20">
    <property type="entry name" value="5' to 3' exonuclease, C-terminal subdomain"/>
    <property type="match status" value="1"/>
</dbReference>
<dbReference type="CDD" id="cd03586">
    <property type="entry name" value="PolY_Pol_IV_kappa"/>
    <property type="match status" value="1"/>
</dbReference>
<dbReference type="SUPFAM" id="SSF100879">
    <property type="entry name" value="Lesion bypass DNA polymerase (Y-family), little finger domain"/>
    <property type="match status" value="1"/>
</dbReference>
<dbReference type="Pfam" id="PF00817">
    <property type="entry name" value="IMS"/>
    <property type="match status" value="1"/>
</dbReference>
<dbReference type="GO" id="GO:0003684">
    <property type="term" value="F:damaged DNA binding"/>
    <property type="evidence" value="ECO:0007669"/>
    <property type="project" value="InterPro"/>
</dbReference>
<feature type="binding site" evidence="3">
    <location>
        <position position="9"/>
    </location>
    <ligand>
        <name>Mg(2+)</name>
        <dbReference type="ChEBI" id="CHEBI:18420"/>
    </ligand>
</feature>
<comment type="function">
    <text evidence="3">Poorly processive, error-prone DNA polymerase involved in untargeted mutagenesis. Copies undamaged DNA at stalled replication forks, which arise in vivo from mismatched or misaligned primer ends. These misaligned primers can be extended by PolIV. Exhibits no 3'-5' exonuclease (proofreading) activity. May be involved in translesional synthesis, in conjunction with the beta clamp from PolIII.</text>
</comment>
<dbReference type="InterPro" id="IPR050116">
    <property type="entry name" value="DNA_polymerase-Y"/>
</dbReference>
<dbReference type="HAMAP" id="MF_01113">
    <property type="entry name" value="DNApol_IV"/>
    <property type="match status" value="1"/>
</dbReference>
<dbReference type="RefSeq" id="WP_176009028.1">
    <property type="nucleotide sequence ID" value="NZ_CP041372.2"/>
</dbReference>
<evidence type="ECO:0000313" key="6">
    <source>
        <dbReference type="Proteomes" id="UP000318138"/>
    </source>
</evidence>
<dbReference type="GO" id="GO:0003887">
    <property type="term" value="F:DNA-directed DNA polymerase activity"/>
    <property type="evidence" value="ECO:0007669"/>
    <property type="project" value="UniProtKB-UniRule"/>
</dbReference>
<dbReference type="InterPro" id="IPR001126">
    <property type="entry name" value="UmuC"/>
</dbReference>
<comment type="subunit">
    <text evidence="3">Monomer.</text>
</comment>
<dbReference type="Gene3D" id="3.30.1490.100">
    <property type="entry name" value="DNA polymerase, Y-family, little finger domain"/>
    <property type="match status" value="1"/>
</dbReference>
<dbReference type="Proteomes" id="UP000318138">
    <property type="component" value="Chromosome"/>
</dbReference>
<dbReference type="EC" id="2.7.7.7" evidence="3"/>
<evidence type="ECO:0000256" key="1">
    <source>
        <dbReference type="ARBA" id="ARBA00010945"/>
    </source>
</evidence>
<dbReference type="Pfam" id="PF11799">
    <property type="entry name" value="IMS_C"/>
    <property type="match status" value="1"/>
</dbReference>
<dbReference type="NCBIfam" id="NF002492">
    <property type="entry name" value="PRK01810.1"/>
    <property type="match status" value="1"/>
</dbReference>
<accession>A0A859FDR5</accession>
<reference evidence="6" key="1">
    <citation type="submission" date="2019-07" db="EMBL/GenBank/DDBJ databases">
        <title>Bacillus alkalisoli sp. nov. isolated from saline soil.</title>
        <authorList>
            <person name="Sun J.-Q."/>
            <person name="Xu L."/>
        </authorList>
    </citation>
    <scope>NUCLEOTIDE SEQUENCE [LARGE SCALE GENOMIC DNA]</scope>
    <source>
        <strain evidence="6">M4U3P1</strain>
    </source>
</reference>
<dbReference type="EMBL" id="CP041372">
    <property type="protein sequence ID" value="QKS70991.1"/>
    <property type="molecule type" value="Genomic_DNA"/>
</dbReference>
<dbReference type="Gene3D" id="3.30.70.270">
    <property type="match status" value="1"/>
</dbReference>
<dbReference type="GO" id="GO:0009432">
    <property type="term" value="P:SOS response"/>
    <property type="evidence" value="ECO:0007669"/>
    <property type="project" value="TreeGrafter"/>
</dbReference>
<keyword evidence="3" id="KW-0227">DNA damage</keyword>
<dbReference type="KEGG" id="psua:FLK61_30190"/>
<comment type="subcellular location">
    <subcellularLocation>
        <location evidence="3">Cytoplasm</location>
    </subcellularLocation>
</comment>
<keyword evidence="3" id="KW-0479">Metal-binding</keyword>
<evidence type="ECO:0000256" key="3">
    <source>
        <dbReference type="HAMAP-Rule" id="MF_01113"/>
    </source>
</evidence>
<dbReference type="InterPro" id="IPR043502">
    <property type="entry name" value="DNA/RNA_pol_sf"/>
</dbReference>
<keyword evidence="3" id="KW-0234">DNA repair</keyword>
<comment type="similarity">
    <text evidence="1 3">Belongs to the DNA polymerase type-Y family.</text>
</comment>
<dbReference type="GO" id="GO:0042276">
    <property type="term" value="P:error-prone translesion synthesis"/>
    <property type="evidence" value="ECO:0007669"/>
    <property type="project" value="TreeGrafter"/>
</dbReference>
<dbReference type="GO" id="GO:0006261">
    <property type="term" value="P:DNA-templated DNA replication"/>
    <property type="evidence" value="ECO:0007669"/>
    <property type="project" value="UniProtKB-UniRule"/>
</dbReference>
<dbReference type="PROSITE" id="PS50173">
    <property type="entry name" value="UMUC"/>
    <property type="match status" value="1"/>
</dbReference>
<keyword evidence="3" id="KW-0238">DNA-binding</keyword>
<name>A0A859FDR5_9BACI</name>
<protein>
    <recommendedName>
        <fullName evidence="3">DNA polymerase IV</fullName>
        <shortName evidence="3">Pol IV</shortName>
        <ecNumber evidence="3">2.7.7.7</ecNumber>
    </recommendedName>
</protein>
<evidence type="ECO:0000313" key="5">
    <source>
        <dbReference type="EMBL" id="QKS70991.1"/>
    </source>
</evidence>
<keyword evidence="3" id="KW-0460">Magnesium</keyword>
<dbReference type="GO" id="GO:0000287">
    <property type="term" value="F:magnesium ion binding"/>
    <property type="evidence" value="ECO:0007669"/>
    <property type="project" value="UniProtKB-UniRule"/>
</dbReference>
<dbReference type="NCBIfam" id="NF002677">
    <property type="entry name" value="PRK02406.1"/>
    <property type="match status" value="1"/>
</dbReference>
<gene>
    <name evidence="3" type="primary">dinB</name>
    <name evidence="5" type="ORF">FLK61_30190</name>
</gene>
<organism evidence="5 6">
    <name type="scientific">Paenalkalicoccus suaedae</name>
    <dbReference type="NCBI Taxonomy" id="2592382"/>
    <lineage>
        <taxon>Bacteria</taxon>
        <taxon>Bacillati</taxon>
        <taxon>Bacillota</taxon>
        <taxon>Bacilli</taxon>
        <taxon>Bacillales</taxon>
        <taxon>Bacillaceae</taxon>
        <taxon>Paenalkalicoccus</taxon>
    </lineage>
</organism>